<dbReference type="InterPro" id="IPR008936">
    <property type="entry name" value="Rho_GTPase_activation_prot"/>
</dbReference>
<dbReference type="InterPro" id="IPR000198">
    <property type="entry name" value="RhoGAP_dom"/>
</dbReference>
<dbReference type="SUPFAM" id="SSF48350">
    <property type="entry name" value="GTPase activation domain, GAP"/>
    <property type="match status" value="1"/>
</dbReference>
<name>W6PXG9_PENRF</name>
<evidence type="ECO:0000256" key="1">
    <source>
        <dbReference type="ARBA" id="ARBA00022468"/>
    </source>
</evidence>
<dbReference type="CDD" id="cd00159">
    <property type="entry name" value="RhoGAP"/>
    <property type="match status" value="1"/>
</dbReference>
<dbReference type="SMART" id="SM00324">
    <property type="entry name" value="RhoGAP"/>
    <property type="match status" value="1"/>
</dbReference>
<dbReference type="PANTHER" id="PTHR23176:SF125">
    <property type="entry name" value="GTPASE ACTIVATOR (BEM2), PUTATIVE (AFU_ORTHOLOGUE AFUA_7G04450)-RELATED"/>
    <property type="match status" value="1"/>
</dbReference>
<dbReference type="GO" id="GO:0005096">
    <property type="term" value="F:GTPase activator activity"/>
    <property type="evidence" value="ECO:0007669"/>
    <property type="project" value="UniProtKB-KW"/>
</dbReference>
<dbReference type="Proteomes" id="UP000030686">
    <property type="component" value="Unassembled WGS sequence"/>
</dbReference>
<gene>
    <name evidence="4" type="ORF">PROQFM164_S01g002729</name>
</gene>
<evidence type="ECO:0000313" key="5">
    <source>
        <dbReference type="Proteomes" id="UP000030686"/>
    </source>
</evidence>
<feature type="compositionally biased region" description="Basic and acidic residues" evidence="2">
    <location>
        <begin position="272"/>
        <end position="285"/>
    </location>
</feature>
<organism evidence="4 5">
    <name type="scientific">Penicillium roqueforti (strain FM164)</name>
    <dbReference type="NCBI Taxonomy" id="1365484"/>
    <lineage>
        <taxon>Eukaryota</taxon>
        <taxon>Fungi</taxon>
        <taxon>Dikarya</taxon>
        <taxon>Ascomycota</taxon>
        <taxon>Pezizomycotina</taxon>
        <taxon>Eurotiomycetes</taxon>
        <taxon>Eurotiomycetidae</taxon>
        <taxon>Eurotiales</taxon>
        <taxon>Aspergillaceae</taxon>
        <taxon>Penicillium</taxon>
    </lineage>
</organism>
<feature type="compositionally biased region" description="Basic and acidic residues" evidence="2">
    <location>
        <begin position="127"/>
        <end position="150"/>
    </location>
</feature>
<feature type="region of interest" description="Disordered" evidence="2">
    <location>
        <begin position="1"/>
        <end position="293"/>
    </location>
</feature>
<proteinExistence type="predicted"/>
<feature type="compositionally biased region" description="Polar residues" evidence="2">
    <location>
        <begin position="1"/>
        <end position="17"/>
    </location>
</feature>
<keyword evidence="5" id="KW-1185">Reference proteome</keyword>
<dbReference type="Pfam" id="PF00620">
    <property type="entry name" value="RhoGAP"/>
    <property type="match status" value="1"/>
</dbReference>
<evidence type="ECO:0000313" key="4">
    <source>
        <dbReference type="EMBL" id="CDM28918.1"/>
    </source>
</evidence>
<dbReference type="AlphaFoldDB" id="W6PXG9"/>
<feature type="compositionally biased region" description="Pro residues" evidence="2">
    <location>
        <begin position="669"/>
        <end position="678"/>
    </location>
</feature>
<accession>W6PXG9</accession>
<sequence>MSKRMSTVPNLDLSSCKTDSKKDKASSPVTPCDRSSDGPSPLTPRSPKSTSSSPLFKGATIRPVAQDSDNKATSPILPHTPGIEPPTPGFTAIPQHFPSPKDSRHTRDASKSFFGNLKAPKPSHKSQHSDSSENSTEHPKSRGSSRERKMPMASKQYESTPDLLGAPARTNGTERTNGLSGQNDSQQTGAKKVGTDLESTAPKKNKQRFANLLTRSRSIRVDDSSGPRPPRRRPSTGLAKLEEFSQGATTTANPPRCATARPERGGLQPPERQADTTSLRKERSHGNMVASGSLSQVSGASAAIFNNLKSSSSGTADRIGKAGKGFFSKITRSGSTNERDMITDDSYTCSVINLPLIEQARKTRIAKKLEDCRDKTEFWMPALPYRSIDYLNFKGCEEEGLYRVPGSGREVKHWQRRFDTELDIDLFEAPNLYDINTVGSLFKAWLRELPDELFPKSTQTMIAMKCEGAKTAPQLLKDELSKLPPYHYYLLFAITCHLNLLHSYVDQNKMDYRNLCICFQPCMKIDAFCFQFLVCDWKNCWQGCWTEKEYLELEKKMDERDLRVSEEQEAAKAKERASGSHERAVSSSSSSAGEEARQPLRQPLRQPARETSREPSREPPRPETARPETARPAMARPEIVRPSTARTRKAPPKNIETGHTRSISQLPELGPPLSPIKI</sequence>
<evidence type="ECO:0000259" key="3">
    <source>
        <dbReference type="PROSITE" id="PS50238"/>
    </source>
</evidence>
<dbReference type="GO" id="GO:0005938">
    <property type="term" value="C:cell cortex"/>
    <property type="evidence" value="ECO:0007669"/>
    <property type="project" value="UniProtKB-ARBA"/>
</dbReference>
<dbReference type="OrthoDB" id="185175at2759"/>
<dbReference type="PROSITE" id="PS50238">
    <property type="entry name" value="RHOGAP"/>
    <property type="match status" value="1"/>
</dbReference>
<feature type="compositionally biased region" description="Polar residues" evidence="2">
    <location>
        <begin position="170"/>
        <end position="189"/>
    </location>
</feature>
<dbReference type="STRING" id="1365484.W6PXG9"/>
<keyword evidence="1" id="KW-0343">GTPase activation</keyword>
<dbReference type="EMBL" id="HG792015">
    <property type="protein sequence ID" value="CDM28918.1"/>
    <property type="molecule type" value="Genomic_DNA"/>
</dbReference>
<dbReference type="PANTHER" id="PTHR23176">
    <property type="entry name" value="RHO/RAC/CDC GTPASE-ACTIVATING PROTEIN"/>
    <property type="match status" value="1"/>
</dbReference>
<reference evidence="4" key="1">
    <citation type="journal article" date="2014" name="Nat. Commun.">
        <title>Multiple recent horizontal transfers of a large genomic region in cheese making fungi.</title>
        <authorList>
            <person name="Cheeseman K."/>
            <person name="Ropars J."/>
            <person name="Renault P."/>
            <person name="Dupont J."/>
            <person name="Gouzy J."/>
            <person name="Branca A."/>
            <person name="Abraham A.L."/>
            <person name="Ceppi M."/>
            <person name="Conseiller E."/>
            <person name="Debuchy R."/>
            <person name="Malagnac F."/>
            <person name="Goarin A."/>
            <person name="Silar P."/>
            <person name="Lacoste S."/>
            <person name="Sallet E."/>
            <person name="Bensimon A."/>
            <person name="Giraud T."/>
            <person name="Brygoo Y."/>
        </authorList>
    </citation>
    <scope>NUCLEOTIDE SEQUENCE [LARGE SCALE GENOMIC DNA]</scope>
    <source>
        <strain evidence="4">FM164</strain>
    </source>
</reference>
<dbReference type="InterPro" id="IPR050729">
    <property type="entry name" value="Rho-GAP"/>
</dbReference>
<protein>
    <submittedName>
        <fullName evidence="4">Rho GTPase activation protein</fullName>
    </submittedName>
</protein>
<feature type="compositionally biased region" description="Basic and acidic residues" evidence="2">
    <location>
        <begin position="99"/>
        <end position="110"/>
    </location>
</feature>
<dbReference type="Gene3D" id="1.10.555.10">
    <property type="entry name" value="Rho GTPase activation protein"/>
    <property type="match status" value="1"/>
</dbReference>
<dbReference type="GO" id="GO:0007165">
    <property type="term" value="P:signal transduction"/>
    <property type="evidence" value="ECO:0007669"/>
    <property type="project" value="InterPro"/>
</dbReference>
<feature type="compositionally biased region" description="Basic and acidic residues" evidence="2">
    <location>
        <begin position="607"/>
        <end position="629"/>
    </location>
</feature>
<feature type="domain" description="Rho-GAP" evidence="3">
    <location>
        <begin position="367"/>
        <end position="571"/>
    </location>
</feature>
<feature type="compositionally biased region" description="Basic and acidic residues" evidence="2">
    <location>
        <begin position="564"/>
        <end position="584"/>
    </location>
</feature>
<evidence type="ECO:0000256" key="2">
    <source>
        <dbReference type="SAM" id="MobiDB-lite"/>
    </source>
</evidence>
<dbReference type="OMA" id="PYRSIDY"/>
<feature type="compositionally biased region" description="Low complexity" evidence="2">
    <location>
        <begin position="39"/>
        <end position="55"/>
    </location>
</feature>
<feature type="region of interest" description="Disordered" evidence="2">
    <location>
        <begin position="564"/>
        <end position="678"/>
    </location>
</feature>